<sequence>MKTLLSTVLAILLLIAPPVQAGYHGMTVDDVADFEILPGWRTKDGTRMTALRITLAPGWKTYWRAPGEAGIPPRFDWAGSENLASVRFFWPAPDVFEQNGMRSVGYAREPVLPIELTPKRAGQAIALRADVEIGVCEDVCIPVNMRIAADLEGAGASDARIRAALNARPETAREAGAVQVRCRIDAIEDGLRVTASVQMPALGPGEVTVFELPDQTIWIAEAQTSRDGGILTATTEMVPANNRPFSLDRSQVRITVLAAGRGVDLQGCKG</sequence>
<reference evidence="3 4" key="1">
    <citation type="submission" date="2015-06" db="EMBL/GenBank/DDBJ databases">
        <title>Draft genome sequence of an Alphaproteobacteria species associated to the Mediterranean sponge Oscarella lobularis.</title>
        <authorList>
            <person name="Jourda C."/>
            <person name="Santini S."/>
            <person name="Claverie J.-M."/>
        </authorList>
    </citation>
    <scope>NUCLEOTIDE SEQUENCE [LARGE SCALE GENOMIC DNA]</scope>
    <source>
        <strain evidence="3">IGS</strain>
    </source>
</reference>
<protein>
    <submittedName>
        <fullName evidence="3">Putative thio:disulfide interchange protein</fullName>
    </submittedName>
</protein>
<dbReference type="InterPro" id="IPR028250">
    <property type="entry name" value="DsbDN"/>
</dbReference>
<dbReference type="OrthoDB" id="9811036at2"/>
<dbReference type="AlphaFoldDB" id="A0A0J9E7Y2"/>
<comment type="caution">
    <text evidence="3">The sequence shown here is derived from an EMBL/GenBank/DDBJ whole genome shotgun (WGS) entry which is preliminary data.</text>
</comment>
<accession>A0A0J9E7Y2</accession>
<evidence type="ECO:0000313" key="4">
    <source>
        <dbReference type="Proteomes" id="UP000037178"/>
    </source>
</evidence>
<dbReference type="RefSeq" id="WP_053101285.1">
    <property type="nucleotide sequence ID" value="NZ_LFTY01000002.1"/>
</dbReference>
<dbReference type="Proteomes" id="UP000037178">
    <property type="component" value="Unassembled WGS sequence"/>
</dbReference>
<evidence type="ECO:0000256" key="1">
    <source>
        <dbReference type="SAM" id="SignalP"/>
    </source>
</evidence>
<dbReference type="Pfam" id="PF11412">
    <property type="entry name" value="DsbD_N"/>
    <property type="match status" value="1"/>
</dbReference>
<organism evidence="3 4">
    <name type="scientific">Candidatus Rhodobacter oscarellae</name>
    <dbReference type="NCBI Taxonomy" id="1675527"/>
    <lineage>
        <taxon>Bacteria</taxon>
        <taxon>Pseudomonadati</taxon>
        <taxon>Pseudomonadota</taxon>
        <taxon>Alphaproteobacteria</taxon>
        <taxon>Rhodobacterales</taxon>
        <taxon>Rhodobacter group</taxon>
        <taxon>Rhodobacter</taxon>
    </lineage>
</organism>
<gene>
    <name evidence="3" type="ORF">AIOL_002842</name>
</gene>
<evidence type="ECO:0000259" key="2">
    <source>
        <dbReference type="Pfam" id="PF11412"/>
    </source>
</evidence>
<name>A0A0J9E7Y2_9RHOB</name>
<dbReference type="STRING" id="1675527.AIOL_002842"/>
<feature type="signal peptide" evidence="1">
    <location>
        <begin position="1"/>
        <end position="21"/>
    </location>
</feature>
<dbReference type="PATRIC" id="fig|1675527.3.peg.2976"/>
<feature type="domain" description="Thiol:disulfide interchange protein DsbD N-terminal" evidence="2">
    <location>
        <begin position="43"/>
        <end position="147"/>
    </location>
</feature>
<keyword evidence="4" id="KW-1185">Reference proteome</keyword>
<keyword evidence="1" id="KW-0732">Signal</keyword>
<proteinExistence type="predicted"/>
<dbReference type="EMBL" id="LFTY01000002">
    <property type="protein sequence ID" value="KMW57874.1"/>
    <property type="molecule type" value="Genomic_DNA"/>
</dbReference>
<feature type="chain" id="PRO_5005318051" evidence="1">
    <location>
        <begin position="22"/>
        <end position="270"/>
    </location>
</feature>
<evidence type="ECO:0000313" key="3">
    <source>
        <dbReference type="EMBL" id="KMW57874.1"/>
    </source>
</evidence>